<dbReference type="PANTHER" id="PTHR48021">
    <property type="match status" value="1"/>
</dbReference>
<comment type="subcellular location">
    <subcellularLocation>
        <location evidence="1">Membrane</location>
    </subcellularLocation>
</comment>
<dbReference type="GO" id="GO:0022857">
    <property type="term" value="F:transmembrane transporter activity"/>
    <property type="evidence" value="ECO:0007669"/>
    <property type="project" value="InterPro"/>
</dbReference>
<sequence length="386" mass="43462">MFFNQTSSSNAARQSLTWPCLLSLCYGSAIGWMSPVQTFLESDRSPVGRLTAYDVAYLAGIPYVGSILGTFGFARVSEHIGRKTMLCGLAIPYLLAGVVIYFTHSFLLMLAARFVIGVCIPGTLSSITLYLSEISDPSILGKREREGESRTTKSKQSLSWLRNTSCETVLDAEIDRLRKMFFNQTSSSSAARQSLTWREVFATPYYWKSFLLGVFLQSSQSSSGIMVLNTFCYTILAECMNHPGEKETQVNKLYPVYLLILCNIAGVMALFIADKFSRKFILIGTRLVCSVFMLFLGVLLLMKDYFHVYIHAYYFVGLLALYEAIYGLGLSSIVFVIYGELFSVECRDKFMQPLLLCHFINILLYITLYRITVRTTVGMPAQLAWL</sequence>
<dbReference type="STRING" id="121845.A0A3Q0JCX2"/>
<keyword evidence="6" id="KW-1185">Reference proteome</keyword>
<evidence type="ECO:0000256" key="1">
    <source>
        <dbReference type="ARBA" id="ARBA00004370"/>
    </source>
</evidence>
<organism evidence="6 7">
    <name type="scientific">Diaphorina citri</name>
    <name type="common">Asian citrus psyllid</name>
    <dbReference type="NCBI Taxonomy" id="121845"/>
    <lineage>
        <taxon>Eukaryota</taxon>
        <taxon>Metazoa</taxon>
        <taxon>Ecdysozoa</taxon>
        <taxon>Arthropoda</taxon>
        <taxon>Hexapoda</taxon>
        <taxon>Insecta</taxon>
        <taxon>Pterygota</taxon>
        <taxon>Neoptera</taxon>
        <taxon>Paraneoptera</taxon>
        <taxon>Hemiptera</taxon>
        <taxon>Sternorrhyncha</taxon>
        <taxon>Psylloidea</taxon>
        <taxon>Psyllidae</taxon>
        <taxon>Diaphorininae</taxon>
        <taxon>Diaphorina</taxon>
    </lineage>
</organism>
<dbReference type="InterPro" id="IPR036259">
    <property type="entry name" value="MFS_trans_sf"/>
</dbReference>
<evidence type="ECO:0000256" key="4">
    <source>
        <dbReference type="ARBA" id="ARBA00023136"/>
    </source>
</evidence>
<dbReference type="GeneID" id="103518889"/>
<evidence type="ECO:0000256" key="2">
    <source>
        <dbReference type="ARBA" id="ARBA00022692"/>
    </source>
</evidence>
<reference evidence="7" key="1">
    <citation type="submission" date="2025-08" db="UniProtKB">
        <authorList>
            <consortium name="RefSeq"/>
        </authorList>
    </citation>
    <scope>IDENTIFICATION</scope>
</reference>
<dbReference type="InterPro" id="IPR050549">
    <property type="entry name" value="MFS_Trehalose_Transporter"/>
</dbReference>
<feature type="non-terminal residue" evidence="7">
    <location>
        <position position="386"/>
    </location>
</feature>
<dbReference type="Pfam" id="PF00083">
    <property type="entry name" value="Sugar_tr"/>
    <property type="match status" value="2"/>
</dbReference>
<keyword evidence="2 5" id="KW-0812">Transmembrane</keyword>
<evidence type="ECO:0000256" key="3">
    <source>
        <dbReference type="ARBA" id="ARBA00022989"/>
    </source>
</evidence>
<dbReference type="PaxDb" id="121845-A0A3Q0JCX2"/>
<evidence type="ECO:0000313" key="7">
    <source>
        <dbReference type="RefSeq" id="XP_026686362.1"/>
    </source>
</evidence>
<keyword evidence="4 5" id="KW-0472">Membrane</keyword>
<evidence type="ECO:0000256" key="5">
    <source>
        <dbReference type="SAM" id="Phobius"/>
    </source>
</evidence>
<feature type="transmembrane region" description="Helical" evidence="5">
    <location>
        <begin position="55"/>
        <end position="74"/>
    </location>
</feature>
<dbReference type="InterPro" id="IPR005828">
    <property type="entry name" value="MFS_sugar_transport-like"/>
</dbReference>
<feature type="transmembrane region" description="Helical" evidence="5">
    <location>
        <begin position="86"/>
        <end position="104"/>
    </location>
</feature>
<dbReference type="RefSeq" id="XP_026686362.1">
    <property type="nucleotide sequence ID" value="XM_026830561.1"/>
</dbReference>
<dbReference type="Proteomes" id="UP000079169">
    <property type="component" value="Unplaced"/>
</dbReference>
<dbReference type="Gene3D" id="1.20.1250.20">
    <property type="entry name" value="MFS general substrate transporter like domains"/>
    <property type="match status" value="2"/>
</dbReference>
<feature type="transmembrane region" description="Helical" evidence="5">
    <location>
        <begin position="313"/>
        <end position="338"/>
    </location>
</feature>
<feature type="transmembrane region" description="Helical" evidence="5">
    <location>
        <begin position="16"/>
        <end position="35"/>
    </location>
</feature>
<gene>
    <name evidence="7" type="primary">LOC103518889</name>
</gene>
<feature type="transmembrane region" description="Helical" evidence="5">
    <location>
        <begin position="254"/>
        <end position="273"/>
    </location>
</feature>
<feature type="transmembrane region" description="Helical" evidence="5">
    <location>
        <begin position="350"/>
        <end position="369"/>
    </location>
</feature>
<proteinExistence type="predicted"/>
<feature type="transmembrane region" description="Helical" evidence="5">
    <location>
        <begin position="279"/>
        <end position="301"/>
    </location>
</feature>
<dbReference type="SUPFAM" id="SSF103473">
    <property type="entry name" value="MFS general substrate transporter"/>
    <property type="match status" value="2"/>
</dbReference>
<protein>
    <submittedName>
        <fullName evidence="7">Uncharacterized protein LOC103518889</fullName>
    </submittedName>
</protein>
<keyword evidence="3 5" id="KW-1133">Transmembrane helix</keyword>
<name>A0A3Q0JCX2_DIACI</name>
<dbReference type="PANTHER" id="PTHR48021:SF33">
    <property type="entry name" value="AT22075P-RELATED"/>
    <property type="match status" value="1"/>
</dbReference>
<accession>A0A3Q0JCX2</accession>
<feature type="transmembrane region" description="Helical" evidence="5">
    <location>
        <begin position="110"/>
        <end position="132"/>
    </location>
</feature>
<dbReference type="KEGG" id="dci:103518889"/>
<dbReference type="AlphaFoldDB" id="A0A3Q0JCX2"/>
<evidence type="ECO:0000313" key="6">
    <source>
        <dbReference type="Proteomes" id="UP000079169"/>
    </source>
</evidence>
<dbReference type="GO" id="GO:0016020">
    <property type="term" value="C:membrane"/>
    <property type="evidence" value="ECO:0007669"/>
    <property type="project" value="UniProtKB-SubCell"/>
</dbReference>